<dbReference type="GO" id="GO:0044209">
    <property type="term" value="P:AMP salvage"/>
    <property type="evidence" value="ECO:0007669"/>
    <property type="project" value="UniProtKB-UniRule"/>
</dbReference>
<dbReference type="AlphaFoldDB" id="A0A2V1GWA5"/>
<keyword evidence="8 11" id="KW-0328">Glycosyltransferase</keyword>
<evidence type="ECO:0000256" key="9">
    <source>
        <dbReference type="ARBA" id="ARBA00022679"/>
    </source>
</evidence>
<evidence type="ECO:0000256" key="2">
    <source>
        <dbReference type="ARBA" id="ARBA00003968"/>
    </source>
</evidence>
<dbReference type="GO" id="GO:0002055">
    <property type="term" value="F:adenine binding"/>
    <property type="evidence" value="ECO:0007669"/>
    <property type="project" value="TreeGrafter"/>
</dbReference>
<dbReference type="InterPro" id="IPR029057">
    <property type="entry name" value="PRTase-like"/>
</dbReference>
<dbReference type="OrthoDB" id="9803963at2"/>
<comment type="subcellular location">
    <subcellularLocation>
        <location evidence="3 11">Cytoplasm</location>
    </subcellularLocation>
</comment>
<evidence type="ECO:0000256" key="5">
    <source>
        <dbReference type="ARBA" id="ARBA00008391"/>
    </source>
</evidence>
<dbReference type="GO" id="GO:0016208">
    <property type="term" value="F:AMP binding"/>
    <property type="evidence" value="ECO:0007669"/>
    <property type="project" value="TreeGrafter"/>
</dbReference>
<dbReference type="InterPro" id="IPR000836">
    <property type="entry name" value="PRTase_dom"/>
</dbReference>
<dbReference type="PANTHER" id="PTHR32315:SF3">
    <property type="entry name" value="ADENINE PHOSPHORIBOSYLTRANSFERASE"/>
    <property type="match status" value="1"/>
</dbReference>
<dbReference type="SUPFAM" id="SSF53271">
    <property type="entry name" value="PRTase-like"/>
    <property type="match status" value="1"/>
</dbReference>
<dbReference type="NCBIfam" id="TIGR01090">
    <property type="entry name" value="apt"/>
    <property type="match status" value="1"/>
</dbReference>
<feature type="domain" description="Phosphoribosyltransferase" evidence="12">
    <location>
        <begin position="29"/>
        <end position="157"/>
    </location>
</feature>
<keyword evidence="14" id="KW-1185">Reference proteome</keyword>
<dbReference type="HAMAP" id="MF_00004">
    <property type="entry name" value="Aden_phosphoribosyltr"/>
    <property type="match status" value="1"/>
</dbReference>
<evidence type="ECO:0000256" key="10">
    <source>
        <dbReference type="ARBA" id="ARBA00022726"/>
    </source>
</evidence>
<comment type="function">
    <text evidence="2 11">Catalyzes a salvage reaction resulting in the formation of AMP, that is energically less costly than de novo synthesis.</text>
</comment>
<name>A0A2V1GWA5_9GAMM</name>
<dbReference type="Proteomes" id="UP000244906">
    <property type="component" value="Unassembled WGS sequence"/>
</dbReference>
<dbReference type="PANTHER" id="PTHR32315">
    <property type="entry name" value="ADENINE PHOSPHORIBOSYLTRANSFERASE"/>
    <property type="match status" value="1"/>
</dbReference>
<evidence type="ECO:0000313" key="13">
    <source>
        <dbReference type="EMBL" id="PVZ68947.1"/>
    </source>
</evidence>
<dbReference type="GO" id="GO:0006168">
    <property type="term" value="P:adenine salvage"/>
    <property type="evidence" value="ECO:0007669"/>
    <property type="project" value="InterPro"/>
</dbReference>
<comment type="caution">
    <text evidence="13">The sequence shown here is derived from an EMBL/GenBank/DDBJ whole genome shotgun (WGS) entry which is preliminary data.</text>
</comment>
<evidence type="ECO:0000256" key="6">
    <source>
        <dbReference type="ARBA" id="ARBA00011893"/>
    </source>
</evidence>
<comment type="catalytic activity">
    <reaction evidence="1 11">
        <text>AMP + diphosphate = 5-phospho-alpha-D-ribose 1-diphosphate + adenine</text>
        <dbReference type="Rhea" id="RHEA:16609"/>
        <dbReference type="ChEBI" id="CHEBI:16708"/>
        <dbReference type="ChEBI" id="CHEBI:33019"/>
        <dbReference type="ChEBI" id="CHEBI:58017"/>
        <dbReference type="ChEBI" id="CHEBI:456215"/>
        <dbReference type="EC" id="2.4.2.7"/>
    </reaction>
</comment>
<comment type="pathway">
    <text evidence="4 11">Purine metabolism; AMP biosynthesis via salvage pathway; AMP from adenine: step 1/1.</text>
</comment>
<dbReference type="Gene3D" id="3.40.50.2020">
    <property type="match status" value="1"/>
</dbReference>
<dbReference type="GO" id="GO:0003999">
    <property type="term" value="F:adenine phosphoribosyltransferase activity"/>
    <property type="evidence" value="ECO:0007669"/>
    <property type="project" value="UniProtKB-UniRule"/>
</dbReference>
<accession>A0A2V1GWA5</accession>
<sequence>MNSCADLIKEQVRNVPDWPEPGVMFRDITTILQRPDTFRKVINAFLERYGNQEIDVVACIEARGFILGAPLAHQLGVSMIPVRKEGKLPWRTVSRSYDLEYGSAVIEVHEDSFSEGQRVLVVDDLIATGGTMLAACQLVEELGATVVEAASIIDLPELGGSAKLRDNNYAVYTLCDFSDS</sequence>
<dbReference type="EMBL" id="QDDL01000004">
    <property type="protein sequence ID" value="PVZ68947.1"/>
    <property type="molecule type" value="Genomic_DNA"/>
</dbReference>
<keyword evidence="10 11" id="KW-0660">Purine salvage</keyword>
<evidence type="ECO:0000259" key="12">
    <source>
        <dbReference type="Pfam" id="PF00156"/>
    </source>
</evidence>
<evidence type="ECO:0000256" key="8">
    <source>
        <dbReference type="ARBA" id="ARBA00022676"/>
    </source>
</evidence>
<dbReference type="FunFam" id="3.40.50.2020:FF:000021">
    <property type="entry name" value="Adenine phosphoribosyltransferase"/>
    <property type="match status" value="1"/>
</dbReference>
<protein>
    <recommendedName>
        <fullName evidence="6 11">Adenine phosphoribosyltransferase</fullName>
        <shortName evidence="11">APRT</shortName>
        <ecNumber evidence="6 11">2.4.2.7</ecNumber>
    </recommendedName>
</protein>
<dbReference type="RefSeq" id="WP_116687331.1">
    <property type="nucleotide sequence ID" value="NZ_CAWNYD010000004.1"/>
</dbReference>
<dbReference type="UniPathway" id="UPA00588">
    <property type="reaction ID" value="UER00646"/>
</dbReference>
<evidence type="ECO:0000256" key="7">
    <source>
        <dbReference type="ARBA" id="ARBA00022490"/>
    </source>
</evidence>
<evidence type="ECO:0000313" key="14">
    <source>
        <dbReference type="Proteomes" id="UP000244906"/>
    </source>
</evidence>
<dbReference type="Pfam" id="PF00156">
    <property type="entry name" value="Pribosyltran"/>
    <property type="match status" value="1"/>
</dbReference>
<comment type="subunit">
    <text evidence="11">Homodimer.</text>
</comment>
<evidence type="ECO:0000256" key="4">
    <source>
        <dbReference type="ARBA" id="ARBA00004659"/>
    </source>
</evidence>
<evidence type="ECO:0000256" key="1">
    <source>
        <dbReference type="ARBA" id="ARBA00000868"/>
    </source>
</evidence>
<dbReference type="EC" id="2.4.2.7" evidence="6 11"/>
<keyword evidence="7 11" id="KW-0963">Cytoplasm</keyword>
<dbReference type="GO" id="GO:0005737">
    <property type="term" value="C:cytoplasm"/>
    <property type="evidence" value="ECO:0007669"/>
    <property type="project" value="UniProtKB-SubCell"/>
</dbReference>
<gene>
    <name evidence="11" type="primary">apt</name>
    <name evidence="13" type="ORF">DC094_11925</name>
</gene>
<dbReference type="InterPro" id="IPR005764">
    <property type="entry name" value="Ade_phspho_trans"/>
</dbReference>
<keyword evidence="9 11" id="KW-0808">Transferase</keyword>
<proteinExistence type="inferred from homology"/>
<dbReference type="GO" id="GO:0006166">
    <property type="term" value="P:purine ribonucleoside salvage"/>
    <property type="evidence" value="ECO:0007669"/>
    <property type="project" value="UniProtKB-UniRule"/>
</dbReference>
<comment type="similarity">
    <text evidence="5 11">Belongs to the purine/pyrimidine phosphoribosyltransferase family.</text>
</comment>
<dbReference type="CDD" id="cd06223">
    <property type="entry name" value="PRTases_typeI"/>
    <property type="match status" value="1"/>
</dbReference>
<evidence type="ECO:0000256" key="11">
    <source>
        <dbReference type="HAMAP-Rule" id="MF_00004"/>
    </source>
</evidence>
<dbReference type="NCBIfam" id="NF002636">
    <property type="entry name" value="PRK02304.1-5"/>
    <property type="match status" value="1"/>
</dbReference>
<organism evidence="13 14">
    <name type="scientific">Pelagibaculum spongiae</name>
    <dbReference type="NCBI Taxonomy" id="2080658"/>
    <lineage>
        <taxon>Bacteria</taxon>
        <taxon>Pseudomonadati</taxon>
        <taxon>Pseudomonadota</taxon>
        <taxon>Gammaproteobacteria</taxon>
        <taxon>Oceanospirillales</taxon>
        <taxon>Pelagibaculum</taxon>
    </lineage>
</organism>
<dbReference type="NCBIfam" id="NF002634">
    <property type="entry name" value="PRK02304.1-3"/>
    <property type="match status" value="1"/>
</dbReference>
<reference evidence="13 14" key="1">
    <citation type="submission" date="2018-04" db="EMBL/GenBank/DDBJ databases">
        <title>Thalassorhabdus spongiae gen. nov., sp. nov., isolated from a marine sponge in South-West Iceland.</title>
        <authorList>
            <person name="Knobloch S."/>
            <person name="Daussin A."/>
            <person name="Johannsson R."/>
            <person name="Marteinsson V.T."/>
        </authorList>
    </citation>
    <scope>NUCLEOTIDE SEQUENCE [LARGE SCALE GENOMIC DNA]</scope>
    <source>
        <strain evidence="13 14">Hp12</strain>
    </source>
</reference>
<dbReference type="InterPro" id="IPR050054">
    <property type="entry name" value="UPRTase/APRTase"/>
</dbReference>
<evidence type="ECO:0000256" key="3">
    <source>
        <dbReference type="ARBA" id="ARBA00004496"/>
    </source>
</evidence>